<proteinExistence type="predicted"/>
<evidence type="ECO:0000313" key="2">
    <source>
        <dbReference type="Proteomes" id="UP001054945"/>
    </source>
</evidence>
<dbReference type="EMBL" id="BPLR01002084">
    <property type="protein sequence ID" value="GIX69795.1"/>
    <property type="molecule type" value="Genomic_DNA"/>
</dbReference>
<accession>A0AAV4MD82</accession>
<sequence>MINLGALLKKASKKLRRCILPTTSSSRAIIHLHHRQRGLKLRILLSVNIKIRVRGPTEYVPPIQTGASAETASCWKRGIFLKNYFLTCSKAIRASDDINGLIGALHLRGKLSLRIPGECFGGEFKTIANFVLGTLRKRMYCFIHFRYIFVKKF</sequence>
<dbReference type="Proteomes" id="UP001054945">
    <property type="component" value="Unassembled WGS sequence"/>
</dbReference>
<name>A0AAV4MD82_CAEEX</name>
<organism evidence="1 2">
    <name type="scientific">Caerostris extrusa</name>
    <name type="common">Bark spider</name>
    <name type="synonym">Caerostris bankana</name>
    <dbReference type="NCBI Taxonomy" id="172846"/>
    <lineage>
        <taxon>Eukaryota</taxon>
        <taxon>Metazoa</taxon>
        <taxon>Ecdysozoa</taxon>
        <taxon>Arthropoda</taxon>
        <taxon>Chelicerata</taxon>
        <taxon>Arachnida</taxon>
        <taxon>Araneae</taxon>
        <taxon>Araneomorphae</taxon>
        <taxon>Entelegynae</taxon>
        <taxon>Araneoidea</taxon>
        <taxon>Araneidae</taxon>
        <taxon>Caerostris</taxon>
    </lineage>
</organism>
<protein>
    <submittedName>
        <fullName evidence="1">Uncharacterized protein</fullName>
    </submittedName>
</protein>
<gene>
    <name evidence="1" type="ORF">CEXT_452191</name>
</gene>
<evidence type="ECO:0000313" key="1">
    <source>
        <dbReference type="EMBL" id="GIX69795.1"/>
    </source>
</evidence>
<dbReference type="AlphaFoldDB" id="A0AAV4MD82"/>
<reference evidence="1 2" key="1">
    <citation type="submission" date="2021-06" db="EMBL/GenBank/DDBJ databases">
        <title>Caerostris extrusa draft genome.</title>
        <authorList>
            <person name="Kono N."/>
            <person name="Arakawa K."/>
        </authorList>
    </citation>
    <scope>NUCLEOTIDE SEQUENCE [LARGE SCALE GENOMIC DNA]</scope>
</reference>
<comment type="caution">
    <text evidence="1">The sequence shown here is derived from an EMBL/GenBank/DDBJ whole genome shotgun (WGS) entry which is preliminary data.</text>
</comment>
<keyword evidence="2" id="KW-1185">Reference proteome</keyword>